<keyword evidence="3" id="KW-1185">Reference proteome</keyword>
<gene>
    <name evidence="2" type="ORF">FH972_012577</name>
</gene>
<evidence type="ECO:0008006" key="4">
    <source>
        <dbReference type="Google" id="ProtNLM"/>
    </source>
</evidence>
<evidence type="ECO:0000256" key="1">
    <source>
        <dbReference type="SAM" id="Phobius"/>
    </source>
</evidence>
<evidence type="ECO:0000313" key="2">
    <source>
        <dbReference type="EMBL" id="KAE8055755.1"/>
    </source>
</evidence>
<dbReference type="Proteomes" id="UP000327013">
    <property type="component" value="Chromosome 5"/>
</dbReference>
<dbReference type="OrthoDB" id="695142at2759"/>
<dbReference type="AlphaFoldDB" id="A0A5N6R6J5"/>
<name>A0A5N6R6J5_9ROSI</name>
<dbReference type="EMBL" id="CM017325">
    <property type="protein sequence ID" value="KAE8055755.1"/>
    <property type="molecule type" value="Genomic_DNA"/>
</dbReference>
<keyword evidence="1" id="KW-1133">Transmembrane helix</keyword>
<accession>A0A5N6R6J5</accession>
<reference evidence="2 3" key="1">
    <citation type="submission" date="2019-06" db="EMBL/GenBank/DDBJ databases">
        <title>A chromosomal-level reference genome of Carpinus fangiana (Coryloideae, Betulaceae).</title>
        <authorList>
            <person name="Yang X."/>
            <person name="Wang Z."/>
            <person name="Zhang L."/>
            <person name="Hao G."/>
            <person name="Liu J."/>
            <person name="Yang Y."/>
        </authorList>
    </citation>
    <scope>NUCLEOTIDE SEQUENCE [LARGE SCALE GENOMIC DNA]</scope>
    <source>
        <strain evidence="2">Cfa_2016G</strain>
        <tissue evidence="2">Leaf</tissue>
    </source>
</reference>
<proteinExistence type="predicted"/>
<sequence length="194" mass="22146">MAGLVVDLPLKSQHLAIKVHPCNYIDDNNPQLRRSAPANANQYDVTRFIVVVAFISVSALTLSAITFGLIWFNLREQAPSLWVDSLSVPTFDTSDNSSLMAVYIIGLTYKQTNSRCKIYYEQIDVDVSYKRLYDLASATLQEPFRLGEETEKSVNVMAEDRTRWFWRDSAPEEINRAKEKGKRLPFRIPPVPET</sequence>
<organism evidence="2 3">
    <name type="scientific">Carpinus fangiana</name>
    <dbReference type="NCBI Taxonomy" id="176857"/>
    <lineage>
        <taxon>Eukaryota</taxon>
        <taxon>Viridiplantae</taxon>
        <taxon>Streptophyta</taxon>
        <taxon>Embryophyta</taxon>
        <taxon>Tracheophyta</taxon>
        <taxon>Spermatophyta</taxon>
        <taxon>Magnoliopsida</taxon>
        <taxon>eudicotyledons</taxon>
        <taxon>Gunneridae</taxon>
        <taxon>Pentapetalae</taxon>
        <taxon>rosids</taxon>
        <taxon>fabids</taxon>
        <taxon>Fagales</taxon>
        <taxon>Betulaceae</taxon>
        <taxon>Carpinus</taxon>
    </lineage>
</organism>
<evidence type="ECO:0000313" key="3">
    <source>
        <dbReference type="Proteomes" id="UP000327013"/>
    </source>
</evidence>
<feature type="transmembrane region" description="Helical" evidence="1">
    <location>
        <begin position="48"/>
        <end position="72"/>
    </location>
</feature>
<protein>
    <recommendedName>
        <fullName evidence="4">Late embryogenesis abundant protein LEA-2 subgroup domain-containing protein</fullName>
    </recommendedName>
</protein>
<keyword evidence="1" id="KW-0812">Transmembrane</keyword>
<keyword evidence="1" id="KW-0472">Membrane</keyword>